<accession>A0A1T4M8A3</accession>
<reference evidence="8 9" key="1">
    <citation type="submission" date="2017-02" db="EMBL/GenBank/DDBJ databases">
        <authorList>
            <person name="Peterson S.W."/>
        </authorList>
    </citation>
    <scope>NUCLEOTIDE SEQUENCE [LARGE SCALE GENOMIC DNA]</scope>
    <source>
        <strain evidence="8 9">DSM 15102</strain>
    </source>
</reference>
<dbReference type="InterPro" id="IPR002933">
    <property type="entry name" value="Peptidase_M20"/>
</dbReference>
<evidence type="ECO:0000259" key="7">
    <source>
        <dbReference type="Pfam" id="PF07687"/>
    </source>
</evidence>
<feature type="binding site" evidence="6">
    <location>
        <position position="344"/>
    </location>
    <ligand>
        <name>Zn(2+)</name>
        <dbReference type="ChEBI" id="CHEBI:29105"/>
        <label>2</label>
    </ligand>
</feature>
<evidence type="ECO:0000256" key="6">
    <source>
        <dbReference type="PIRSR" id="PIRSR001123-2"/>
    </source>
</evidence>
<proteinExistence type="inferred from homology"/>
<evidence type="ECO:0000256" key="5">
    <source>
        <dbReference type="PIRNR" id="PIRNR001123"/>
    </source>
</evidence>
<gene>
    <name evidence="8" type="ORF">SAMN02745973_01234</name>
</gene>
<dbReference type="OrthoDB" id="9773892at2"/>
<comment type="similarity">
    <text evidence="5">Belongs to the peptidase M42 family.</text>
</comment>
<dbReference type="Gene3D" id="3.30.70.360">
    <property type="match status" value="1"/>
</dbReference>
<evidence type="ECO:0000313" key="8">
    <source>
        <dbReference type="EMBL" id="SJZ63152.1"/>
    </source>
</evidence>
<dbReference type="NCBIfam" id="TIGR01883">
    <property type="entry name" value="PepT-like"/>
    <property type="match status" value="1"/>
</dbReference>
<dbReference type="SUPFAM" id="SSF55031">
    <property type="entry name" value="Bacterial exopeptidase dimerisation domain"/>
    <property type="match status" value="1"/>
</dbReference>
<dbReference type="RefSeq" id="WP_087678670.1">
    <property type="nucleotide sequence ID" value="NZ_FUWV01000006.1"/>
</dbReference>
<dbReference type="Pfam" id="PF07687">
    <property type="entry name" value="M20_dimer"/>
    <property type="match status" value="1"/>
</dbReference>
<comment type="cofactor">
    <cofactor evidence="1">
        <name>Zn(2+)</name>
        <dbReference type="ChEBI" id="CHEBI:29105"/>
    </cofactor>
</comment>
<dbReference type="SUPFAM" id="SSF53187">
    <property type="entry name" value="Zn-dependent exopeptidases"/>
    <property type="match status" value="1"/>
</dbReference>
<organism evidence="8 9">
    <name type="scientific">Garciella nitratireducens DSM 15102</name>
    <dbReference type="NCBI Taxonomy" id="1121911"/>
    <lineage>
        <taxon>Bacteria</taxon>
        <taxon>Bacillati</taxon>
        <taxon>Bacillota</taxon>
        <taxon>Clostridia</taxon>
        <taxon>Eubacteriales</taxon>
        <taxon>Eubacteriaceae</taxon>
        <taxon>Garciella</taxon>
    </lineage>
</organism>
<evidence type="ECO:0000256" key="4">
    <source>
        <dbReference type="ARBA" id="ARBA00022833"/>
    </source>
</evidence>
<dbReference type="InterPro" id="IPR010162">
    <property type="entry name" value="PepT-like"/>
</dbReference>
<dbReference type="EMBL" id="FUWV01000006">
    <property type="protein sequence ID" value="SJZ63152.1"/>
    <property type="molecule type" value="Genomic_DNA"/>
</dbReference>
<keyword evidence="3" id="KW-0378">Hydrolase</keyword>
<dbReference type="Pfam" id="PF01546">
    <property type="entry name" value="Peptidase_M20"/>
    <property type="match status" value="1"/>
</dbReference>
<dbReference type="GO" id="GO:0046872">
    <property type="term" value="F:metal ion binding"/>
    <property type="evidence" value="ECO:0007669"/>
    <property type="project" value="UniProtKB-UniRule"/>
</dbReference>
<evidence type="ECO:0000256" key="1">
    <source>
        <dbReference type="ARBA" id="ARBA00001947"/>
    </source>
</evidence>
<dbReference type="GO" id="GO:0004177">
    <property type="term" value="F:aminopeptidase activity"/>
    <property type="evidence" value="ECO:0007669"/>
    <property type="project" value="UniProtKB-UniRule"/>
</dbReference>
<feature type="binding site" evidence="6">
    <location>
        <position position="247"/>
    </location>
    <ligand>
        <name>Zn(2+)</name>
        <dbReference type="ChEBI" id="CHEBI:29105"/>
        <label>1</label>
    </ligand>
</feature>
<dbReference type="InterPro" id="IPR011650">
    <property type="entry name" value="Peptidase_M20_dimer"/>
</dbReference>
<evidence type="ECO:0000313" key="9">
    <source>
        <dbReference type="Proteomes" id="UP000196365"/>
    </source>
</evidence>
<dbReference type="InterPro" id="IPR008007">
    <property type="entry name" value="Peptidase_M42"/>
</dbReference>
<comment type="cofactor">
    <cofactor evidence="6">
        <name>a divalent metal cation</name>
        <dbReference type="ChEBI" id="CHEBI:60240"/>
    </cofactor>
    <text evidence="6">Binds 2 divalent metal cations per subunit.</text>
</comment>
<dbReference type="InterPro" id="IPR036264">
    <property type="entry name" value="Bact_exopeptidase_dim_dom"/>
</dbReference>
<name>A0A1T4M8A3_9FIRM</name>
<dbReference type="PIRSF" id="PIRSF001123">
    <property type="entry name" value="PepA_GA"/>
    <property type="match status" value="1"/>
</dbReference>
<dbReference type="AlphaFoldDB" id="A0A1T4M8A3"/>
<feature type="binding site" evidence="6">
    <location>
        <position position="76"/>
    </location>
    <ligand>
        <name>Zn(2+)</name>
        <dbReference type="ChEBI" id="CHEBI:29105"/>
        <label>1</label>
    </ligand>
</feature>
<keyword evidence="4" id="KW-0862">Zinc</keyword>
<dbReference type="PANTHER" id="PTHR42994">
    <property type="entry name" value="PEPTIDASE T"/>
    <property type="match status" value="1"/>
</dbReference>
<feature type="domain" description="Peptidase M20 dimerisation" evidence="7">
    <location>
        <begin position="181"/>
        <end position="270"/>
    </location>
</feature>
<sequence>MVQEKRMIESFMKYVQIASPSKKEKEFADVIKKELELLGFEIYVDQAGEKVGSNTGNIIARWEGNSKKEPILFSCHLDTVPPGENIKPIRKEGKIISNGNTILGADDKAGIAALIEALKTVKEKNIEHGTIEVVLTICEEIGLFGIRNLAFDKLRSKKAYVLDSEGKTGKIVVQGPGENDLEIKVFGKAAHAGIAPEQGISAIQVAAHAISKMNLLRIDEETTANIGIIHGGEATNVVTPEIHIEAEARSQDEKKLERQTQHMIGCFEQAAQKFGAKVQIKKAREYSSFQIGKEEKIVQTVQKACETIGIKAYTQRSGGGSDTNIFNEYGIQAVNLATGEGNPHTKEEYIEIEDFINTAKMIVEIIRLA</sequence>
<dbReference type="PANTHER" id="PTHR42994:SF2">
    <property type="entry name" value="PEPTIDASE"/>
    <property type="match status" value="1"/>
</dbReference>
<protein>
    <submittedName>
        <fullName evidence="8">Peptidase T-like protein</fullName>
    </submittedName>
</protein>
<dbReference type="Gene3D" id="3.40.630.10">
    <property type="entry name" value="Zn peptidases"/>
    <property type="match status" value="1"/>
</dbReference>
<keyword evidence="2 6" id="KW-0479">Metal-binding</keyword>
<evidence type="ECO:0000256" key="3">
    <source>
        <dbReference type="ARBA" id="ARBA00022801"/>
    </source>
</evidence>
<keyword evidence="9" id="KW-1185">Reference proteome</keyword>
<evidence type="ECO:0000256" key="2">
    <source>
        <dbReference type="ARBA" id="ARBA00022723"/>
    </source>
</evidence>
<dbReference type="Proteomes" id="UP000196365">
    <property type="component" value="Unassembled WGS sequence"/>
</dbReference>